<evidence type="ECO:0000256" key="1">
    <source>
        <dbReference type="SAM" id="MobiDB-lite"/>
    </source>
</evidence>
<keyword evidence="3" id="KW-1185">Reference proteome</keyword>
<evidence type="ECO:0000313" key="2">
    <source>
        <dbReference type="EMBL" id="GAA3968135.1"/>
    </source>
</evidence>
<gene>
    <name evidence="2" type="ORF">GCM10022278_27350</name>
</gene>
<sequence>MVHVVMRQQDGVDVSREITLAKVRLPSIDQNTKAVDFEYGAAGTSLVTALLPRPFTGATMASPDWNGTGIASADEFEPTAHDRSDIAVE</sequence>
<proteinExistence type="predicted"/>
<protein>
    <submittedName>
        <fullName evidence="2">Uncharacterized protein</fullName>
    </submittedName>
</protein>
<feature type="compositionally biased region" description="Basic and acidic residues" evidence="1">
    <location>
        <begin position="78"/>
        <end position="89"/>
    </location>
</feature>
<accession>A0ABP7PMI5</accession>
<reference evidence="3" key="1">
    <citation type="journal article" date="2019" name="Int. J. Syst. Evol. Microbiol.">
        <title>The Global Catalogue of Microorganisms (GCM) 10K type strain sequencing project: providing services to taxonomists for standard genome sequencing and annotation.</title>
        <authorList>
            <consortium name="The Broad Institute Genomics Platform"/>
            <consortium name="The Broad Institute Genome Sequencing Center for Infectious Disease"/>
            <person name="Wu L."/>
            <person name="Ma J."/>
        </authorList>
    </citation>
    <scope>NUCLEOTIDE SEQUENCE [LARGE SCALE GENOMIC DNA]</scope>
    <source>
        <strain evidence="3">JCM 17555</strain>
    </source>
</reference>
<feature type="region of interest" description="Disordered" evidence="1">
    <location>
        <begin position="69"/>
        <end position="89"/>
    </location>
</feature>
<dbReference type="EMBL" id="BAABBO010000011">
    <property type="protein sequence ID" value="GAA3968135.1"/>
    <property type="molecule type" value="Genomic_DNA"/>
</dbReference>
<dbReference type="Proteomes" id="UP001501337">
    <property type="component" value="Unassembled WGS sequence"/>
</dbReference>
<evidence type="ECO:0000313" key="3">
    <source>
        <dbReference type="Proteomes" id="UP001501337"/>
    </source>
</evidence>
<comment type="caution">
    <text evidence="2">The sequence shown here is derived from an EMBL/GenBank/DDBJ whole genome shotgun (WGS) entry which is preliminary data.</text>
</comment>
<name>A0ABP7PMI5_9GAMM</name>
<organism evidence="2 3">
    <name type="scientific">Allohahella marinimesophila</name>
    <dbReference type="NCBI Taxonomy" id="1054972"/>
    <lineage>
        <taxon>Bacteria</taxon>
        <taxon>Pseudomonadati</taxon>
        <taxon>Pseudomonadota</taxon>
        <taxon>Gammaproteobacteria</taxon>
        <taxon>Oceanospirillales</taxon>
        <taxon>Hahellaceae</taxon>
        <taxon>Allohahella</taxon>
    </lineage>
</organism>